<evidence type="ECO:0000313" key="3">
    <source>
        <dbReference type="Proteomes" id="UP000748531"/>
    </source>
</evidence>
<reference evidence="2" key="1">
    <citation type="submission" date="2019-05" db="EMBL/GenBank/DDBJ databases">
        <title>Annotation for the trematode Paragonimus heterotremus.</title>
        <authorList>
            <person name="Choi Y.-J."/>
        </authorList>
    </citation>
    <scope>NUCLEOTIDE SEQUENCE</scope>
    <source>
        <strain evidence="2">LC</strain>
    </source>
</reference>
<feature type="compositionally biased region" description="Basic and acidic residues" evidence="1">
    <location>
        <begin position="135"/>
        <end position="150"/>
    </location>
</feature>
<dbReference type="AlphaFoldDB" id="A0A8J4SNF3"/>
<dbReference type="EMBL" id="LUCH01017959">
    <property type="protein sequence ID" value="KAF5394646.1"/>
    <property type="molecule type" value="Genomic_DNA"/>
</dbReference>
<evidence type="ECO:0000256" key="1">
    <source>
        <dbReference type="SAM" id="MobiDB-lite"/>
    </source>
</evidence>
<feature type="region of interest" description="Disordered" evidence="1">
    <location>
        <begin position="135"/>
        <end position="159"/>
    </location>
</feature>
<dbReference type="OrthoDB" id="6285783at2759"/>
<organism evidence="2 3">
    <name type="scientific">Paragonimus heterotremus</name>
    <dbReference type="NCBI Taxonomy" id="100268"/>
    <lineage>
        <taxon>Eukaryota</taxon>
        <taxon>Metazoa</taxon>
        <taxon>Spiralia</taxon>
        <taxon>Lophotrochozoa</taxon>
        <taxon>Platyhelminthes</taxon>
        <taxon>Trematoda</taxon>
        <taxon>Digenea</taxon>
        <taxon>Plagiorchiida</taxon>
        <taxon>Troglotremata</taxon>
        <taxon>Troglotrematidae</taxon>
        <taxon>Paragonimus</taxon>
    </lineage>
</organism>
<dbReference type="Proteomes" id="UP000748531">
    <property type="component" value="Unassembled WGS sequence"/>
</dbReference>
<proteinExistence type="predicted"/>
<accession>A0A8J4SNF3</accession>
<gene>
    <name evidence="2" type="ORF">PHET_10765</name>
</gene>
<evidence type="ECO:0000313" key="2">
    <source>
        <dbReference type="EMBL" id="KAF5394646.1"/>
    </source>
</evidence>
<comment type="caution">
    <text evidence="2">The sequence shown here is derived from an EMBL/GenBank/DDBJ whole genome shotgun (WGS) entry which is preliminary data.</text>
</comment>
<name>A0A8J4SNF3_9TREM</name>
<protein>
    <submittedName>
        <fullName evidence="2">Uncharacterized protein</fullName>
    </submittedName>
</protein>
<sequence>MRPAKTFSLHSNSTPKSNVKETLLCEYETLLKNIILSENVLQQIVQKNQDARFNCDPRVIEQKKDLSVKTKPVKTTKRSTMKNGMLTQKPDVRSTITSKNEENRPINNIRANLTQSQNNMDCVTTLATQLLRDDAEKSRDHNEVVIDSKGRSTGGSSAQMQAKNLSQLLPNLHSLAVESGQCEFLFLP</sequence>
<keyword evidence="3" id="KW-1185">Reference proteome</keyword>